<name>A0ACC4E0V7_PURLI</name>
<organism evidence="1 2">
    <name type="scientific">Purpureocillium lilacinum</name>
    <name type="common">Paecilomyces lilacinus</name>
    <dbReference type="NCBI Taxonomy" id="33203"/>
    <lineage>
        <taxon>Eukaryota</taxon>
        <taxon>Fungi</taxon>
        <taxon>Dikarya</taxon>
        <taxon>Ascomycota</taxon>
        <taxon>Pezizomycotina</taxon>
        <taxon>Sordariomycetes</taxon>
        <taxon>Hypocreomycetidae</taxon>
        <taxon>Hypocreales</taxon>
        <taxon>Ophiocordycipitaceae</taxon>
        <taxon>Purpureocillium</taxon>
    </lineage>
</organism>
<evidence type="ECO:0000313" key="2">
    <source>
        <dbReference type="Proteomes" id="UP001638806"/>
    </source>
</evidence>
<dbReference type="Proteomes" id="UP001638806">
    <property type="component" value="Unassembled WGS sequence"/>
</dbReference>
<accession>A0ACC4E0V7</accession>
<keyword evidence="2" id="KW-1185">Reference proteome</keyword>
<sequence>MLRCAAADWAGREDACRREMSLAGTHLQGESTNKPLFPQIPCPLGGHGPGWAEPILPPPSPVPASVPGLDCIGPLVRPWRPAQHPRSSAAPESHAFAVPLHLIKSTESNRSSTHREPRGAAFLVPYRAVPYEPQSIGNREPASDQCGFPSPVLVVDEEAWASRGAVADTHGQAGRRGALLTRTTAQPEKDSRPIAEAEGLASNASFRQNPLLIKETWLIICMLIYMLVWTLIWMMAQLANDRCHGRAAGTSHASVRLPLRPVPVATRRER</sequence>
<evidence type="ECO:0000313" key="1">
    <source>
        <dbReference type="EMBL" id="KAL3961764.1"/>
    </source>
</evidence>
<comment type="caution">
    <text evidence="1">The sequence shown here is derived from an EMBL/GenBank/DDBJ whole genome shotgun (WGS) entry which is preliminary data.</text>
</comment>
<dbReference type="EMBL" id="JBGNUJ010000003">
    <property type="protein sequence ID" value="KAL3961764.1"/>
    <property type="molecule type" value="Genomic_DNA"/>
</dbReference>
<proteinExistence type="predicted"/>
<protein>
    <submittedName>
        <fullName evidence="1">Uncharacterized protein</fullName>
    </submittedName>
</protein>
<gene>
    <name evidence="1" type="ORF">ACCO45_003287</name>
</gene>
<reference evidence="1" key="1">
    <citation type="submission" date="2024-12" db="EMBL/GenBank/DDBJ databases">
        <title>Comparative genomics and development of molecular markers within Purpureocillium lilacinum and among Purpureocillium species.</title>
        <authorList>
            <person name="Yeh Z.-Y."/>
            <person name="Ni N.-T."/>
            <person name="Lo P.-H."/>
            <person name="Mushyakhwo K."/>
            <person name="Lin C.-F."/>
            <person name="Nai Y.-S."/>
        </authorList>
    </citation>
    <scope>NUCLEOTIDE SEQUENCE</scope>
    <source>
        <strain evidence="1">NCHU-NPUST-175</strain>
    </source>
</reference>